<evidence type="ECO:0000313" key="7">
    <source>
        <dbReference type="EMBL" id="GAA4023937.1"/>
    </source>
</evidence>
<gene>
    <name evidence="7" type="ORF">GCM10022409_04790</name>
</gene>
<dbReference type="Gene3D" id="2.40.30.170">
    <property type="match status" value="1"/>
</dbReference>
<dbReference type="EMBL" id="BAABDK010000001">
    <property type="protein sequence ID" value="GAA4023937.1"/>
    <property type="molecule type" value="Genomic_DNA"/>
</dbReference>
<evidence type="ECO:0000256" key="3">
    <source>
        <dbReference type="SAM" id="MobiDB-lite"/>
    </source>
</evidence>
<evidence type="ECO:0000259" key="6">
    <source>
        <dbReference type="Pfam" id="PF26002"/>
    </source>
</evidence>
<dbReference type="Gene3D" id="6.10.140.1990">
    <property type="match status" value="1"/>
</dbReference>
<feature type="region of interest" description="Disordered" evidence="3">
    <location>
        <begin position="353"/>
        <end position="384"/>
    </location>
</feature>
<comment type="caution">
    <text evidence="7">The sequence shown here is derived from an EMBL/GenBank/DDBJ whole genome shotgun (WGS) entry which is preliminary data.</text>
</comment>
<dbReference type="InterPro" id="IPR030190">
    <property type="entry name" value="MacA_alpha-hairpin_sf"/>
</dbReference>
<feature type="domain" description="Multidrug resistance protein MdtA-like barrel-sandwich hybrid" evidence="4">
    <location>
        <begin position="63"/>
        <end position="224"/>
    </location>
</feature>
<feature type="coiled-coil region" evidence="2">
    <location>
        <begin position="155"/>
        <end position="182"/>
    </location>
</feature>
<evidence type="ECO:0000259" key="5">
    <source>
        <dbReference type="Pfam" id="PF25975"/>
    </source>
</evidence>
<dbReference type="SUPFAM" id="SSF111369">
    <property type="entry name" value="HlyD-like secretion proteins"/>
    <property type="match status" value="1"/>
</dbReference>
<dbReference type="InterPro" id="IPR058982">
    <property type="entry name" value="Beta-barrel_AprE"/>
</dbReference>
<dbReference type="PRINTS" id="PR01490">
    <property type="entry name" value="RTXTOXIND"/>
</dbReference>
<dbReference type="PANTHER" id="PTHR30469">
    <property type="entry name" value="MULTIDRUG RESISTANCE PROTEIN MDTA"/>
    <property type="match status" value="1"/>
</dbReference>
<keyword evidence="8" id="KW-1185">Reference proteome</keyword>
<dbReference type="Proteomes" id="UP001501469">
    <property type="component" value="Unassembled WGS sequence"/>
</dbReference>
<dbReference type="PANTHER" id="PTHR30469:SF33">
    <property type="entry name" value="SLR1207 PROTEIN"/>
    <property type="match status" value="1"/>
</dbReference>
<proteinExistence type="predicted"/>
<dbReference type="Pfam" id="PF25975">
    <property type="entry name" value="CzcB_C"/>
    <property type="match status" value="1"/>
</dbReference>
<evidence type="ECO:0000259" key="4">
    <source>
        <dbReference type="Pfam" id="PF25917"/>
    </source>
</evidence>
<keyword evidence="1 2" id="KW-0175">Coiled coil</keyword>
<dbReference type="Pfam" id="PF26002">
    <property type="entry name" value="Beta-barrel_AprE"/>
    <property type="match status" value="1"/>
</dbReference>
<name>A0ABP7TDM3_9BACT</name>
<accession>A0ABP7TDM3</accession>
<feature type="domain" description="AprE-like beta-barrel" evidence="6">
    <location>
        <begin position="242"/>
        <end position="336"/>
    </location>
</feature>
<protein>
    <submittedName>
        <fullName evidence="7">Efflux RND transporter periplasmic adaptor subunit</fullName>
    </submittedName>
</protein>
<sequence>MKNNRLLFILIGLVVLLLVGYTVAKKQGWVSKPTGVEVLVSKSGPATIVEKVSASGKVQPETEVKISPDVSGEIIELYVHEGDSVRKGQLLLRIRPDNYQAQVNVQSAQVGTQRANVGQAQARLQQLIASAKQTELTYRRNASLYKQKVISQADYEASQAAYNASQEEINSARQQIRASQSTVSAASASLEEARKNLNKTTIYAPVSGTVSKLNVKKGERVVGTTQMAGTEIMRIANLNNMEVRVNVNENDVNNVNLGDSVEVEVDAYTSRNEKFKGLVTNIANTAKDALTAEAVTEFEVRIRLLPESYKHLLRNVRGKTLVPFRPGMTASVDIITERKPGALSVPLAAVTTRSDSSAAKESKGPNGPRMGGRGNGTAKAVDDSKPQKIEIQEVVFVVKDGKAVMTPVKTGISDFQNIEILSGVPAGATVVSGPFRAVAKTLKDGALVDIKDLKTLNKEALKEDPGADK</sequence>
<evidence type="ECO:0000256" key="1">
    <source>
        <dbReference type="ARBA" id="ARBA00023054"/>
    </source>
</evidence>
<feature type="domain" description="CzcB-like C-terminal circularly permuted SH3-like" evidence="5">
    <location>
        <begin position="387"/>
        <end position="432"/>
    </location>
</feature>
<evidence type="ECO:0000256" key="2">
    <source>
        <dbReference type="SAM" id="Coils"/>
    </source>
</evidence>
<dbReference type="RefSeq" id="WP_345049837.1">
    <property type="nucleotide sequence ID" value="NZ_BAABDK010000001.1"/>
</dbReference>
<dbReference type="Gene3D" id="2.40.50.100">
    <property type="match status" value="1"/>
</dbReference>
<dbReference type="InterPro" id="IPR058649">
    <property type="entry name" value="CzcB_C"/>
</dbReference>
<dbReference type="Gene3D" id="2.40.420.20">
    <property type="match status" value="1"/>
</dbReference>
<organism evidence="7 8">
    <name type="scientific">Hymenobacter glaciei</name>
    <dbReference type="NCBI Taxonomy" id="877209"/>
    <lineage>
        <taxon>Bacteria</taxon>
        <taxon>Pseudomonadati</taxon>
        <taxon>Bacteroidota</taxon>
        <taxon>Cytophagia</taxon>
        <taxon>Cytophagales</taxon>
        <taxon>Hymenobacteraceae</taxon>
        <taxon>Hymenobacter</taxon>
    </lineage>
</organism>
<reference evidence="8" key="1">
    <citation type="journal article" date="2019" name="Int. J. Syst. Evol. Microbiol.">
        <title>The Global Catalogue of Microorganisms (GCM) 10K type strain sequencing project: providing services to taxonomists for standard genome sequencing and annotation.</title>
        <authorList>
            <consortium name="The Broad Institute Genomics Platform"/>
            <consortium name="The Broad Institute Genome Sequencing Center for Infectious Disease"/>
            <person name="Wu L."/>
            <person name="Ma J."/>
        </authorList>
    </citation>
    <scope>NUCLEOTIDE SEQUENCE [LARGE SCALE GENOMIC DNA]</scope>
    <source>
        <strain evidence="8">JCM 17225</strain>
    </source>
</reference>
<dbReference type="Pfam" id="PF25917">
    <property type="entry name" value="BSH_RND"/>
    <property type="match status" value="1"/>
</dbReference>
<evidence type="ECO:0000313" key="8">
    <source>
        <dbReference type="Proteomes" id="UP001501469"/>
    </source>
</evidence>
<dbReference type="InterPro" id="IPR058625">
    <property type="entry name" value="MdtA-like_BSH"/>
</dbReference>